<evidence type="ECO:0000313" key="2">
    <source>
        <dbReference type="EMBL" id="MFI6496713.1"/>
    </source>
</evidence>
<accession>A0ABW7YN32</accession>
<dbReference type="PROSITE" id="PS51318">
    <property type="entry name" value="TAT"/>
    <property type="match status" value="1"/>
</dbReference>
<gene>
    <name evidence="2" type="ORF">ACIBG2_04990</name>
</gene>
<dbReference type="Proteomes" id="UP001612741">
    <property type="component" value="Unassembled WGS sequence"/>
</dbReference>
<dbReference type="RefSeq" id="WP_397079011.1">
    <property type="nucleotide sequence ID" value="NZ_JBITGY010000001.1"/>
</dbReference>
<evidence type="ECO:0000313" key="3">
    <source>
        <dbReference type="Proteomes" id="UP001612741"/>
    </source>
</evidence>
<feature type="chain" id="PRO_5045223501" description="Twin-arginine translocation signal domain-containing protein" evidence="1">
    <location>
        <begin position="30"/>
        <end position="163"/>
    </location>
</feature>
<proteinExistence type="predicted"/>
<keyword evidence="1" id="KW-0732">Signal</keyword>
<feature type="signal peptide" evidence="1">
    <location>
        <begin position="1"/>
        <end position="29"/>
    </location>
</feature>
<dbReference type="EMBL" id="JBITGY010000001">
    <property type="protein sequence ID" value="MFI6496713.1"/>
    <property type="molecule type" value="Genomic_DNA"/>
</dbReference>
<comment type="caution">
    <text evidence="2">The sequence shown here is derived from an EMBL/GenBank/DDBJ whole genome shotgun (WGS) entry which is preliminary data.</text>
</comment>
<organism evidence="2 3">
    <name type="scientific">Nonomuraea typhae</name>
    <dbReference type="NCBI Taxonomy" id="2603600"/>
    <lineage>
        <taxon>Bacteria</taxon>
        <taxon>Bacillati</taxon>
        <taxon>Actinomycetota</taxon>
        <taxon>Actinomycetes</taxon>
        <taxon>Streptosporangiales</taxon>
        <taxon>Streptosporangiaceae</taxon>
        <taxon>Nonomuraea</taxon>
    </lineage>
</organism>
<keyword evidence="3" id="KW-1185">Reference proteome</keyword>
<sequence length="163" mass="17096">MGEERRRVFSRRGVLKAGALAVTTVTASAFVADEANASTSAEQADVARVTQSSGTTISATTERAGHTFENVSLHGFPEGVSPRIGDLVTITDRIQEVGLAAFPLCAWSKGVPLRDANGRVSIAGRLTSNSSQLAASWTTGKPVRVCLLSTTLPDSQILDVRAV</sequence>
<name>A0ABW7YN32_9ACTN</name>
<evidence type="ECO:0008006" key="4">
    <source>
        <dbReference type="Google" id="ProtNLM"/>
    </source>
</evidence>
<dbReference type="InterPro" id="IPR006311">
    <property type="entry name" value="TAT_signal"/>
</dbReference>
<evidence type="ECO:0000256" key="1">
    <source>
        <dbReference type="SAM" id="SignalP"/>
    </source>
</evidence>
<reference evidence="2 3" key="1">
    <citation type="submission" date="2024-10" db="EMBL/GenBank/DDBJ databases">
        <title>The Natural Products Discovery Center: Release of the First 8490 Sequenced Strains for Exploring Actinobacteria Biosynthetic Diversity.</title>
        <authorList>
            <person name="Kalkreuter E."/>
            <person name="Kautsar S.A."/>
            <person name="Yang D."/>
            <person name="Bader C.D."/>
            <person name="Teijaro C.N."/>
            <person name="Fluegel L."/>
            <person name="Davis C.M."/>
            <person name="Simpson J.R."/>
            <person name="Lauterbach L."/>
            <person name="Steele A.D."/>
            <person name="Gui C."/>
            <person name="Meng S."/>
            <person name="Li G."/>
            <person name="Viehrig K."/>
            <person name="Ye F."/>
            <person name="Su P."/>
            <person name="Kiefer A.F."/>
            <person name="Nichols A."/>
            <person name="Cepeda A.J."/>
            <person name="Yan W."/>
            <person name="Fan B."/>
            <person name="Jiang Y."/>
            <person name="Adhikari A."/>
            <person name="Zheng C.-J."/>
            <person name="Schuster L."/>
            <person name="Cowan T.M."/>
            <person name="Smanski M.J."/>
            <person name="Chevrette M.G."/>
            <person name="De Carvalho L.P.S."/>
            <person name="Shen B."/>
        </authorList>
    </citation>
    <scope>NUCLEOTIDE SEQUENCE [LARGE SCALE GENOMIC DNA]</scope>
    <source>
        <strain evidence="2 3">NPDC050545</strain>
    </source>
</reference>
<protein>
    <recommendedName>
        <fullName evidence="4">Twin-arginine translocation signal domain-containing protein</fullName>
    </recommendedName>
</protein>